<evidence type="ECO:0000313" key="1">
    <source>
        <dbReference type="EMBL" id="AFK48644.1"/>
    </source>
</evidence>
<organism evidence="1">
    <name type="scientific">Lotus japonicus</name>
    <name type="common">Lotus corniculatus var. japonicus</name>
    <dbReference type="NCBI Taxonomy" id="34305"/>
    <lineage>
        <taxon>Eukaryota</taxon>
        <taxon>Viridiplantae</taxon>
        <taxon>Streptophyta</taxon>
        <taxon>Embryophyta</taxon>
        <taxon>Tracheophyta</taxon>
        <taxon>Spermatophyta</taxon>
        <taxon>Magnoliopsida</taxon>
        <taxon>eudicotyledons</taxon>
        <taxon>Gunneridae</taxon>
        <taxon>Pentapetalae</taxon>
        <taxon>rosids</taxon>
        <taxon>fabids</taxon>
        <taxon>Fabales</taxon>
        <taxon>Fabaceae</taxon>
        <taxon>Papilionoideae</taxon>
        <taxon>50 kb inversion clade</taxon>
        <taxon>NPAAA clade</taxon>
        <taxon>Hologalegina</taxon>
        <taxon>robinioid clade</taxon>
        <taxon>Loteae</taxon>
        <taxon>Lotus</taxon>
    </lineage>
</organism>
<protein>
    <submittedName>
        <fullName evidence="1">Uncharacterized protein</fullName>
    </submittedName>
</protein>
<proteinExistence type="evidence at transcript level"/>
<dbReference type="AlphaFoldDB" id="I3T802"/>
<sequence>MHMHHLFERNLKSTAQMSLKLDHPVLVHIPGCLDHLQTQY</sequence>
<accession>I3T802</accession>
<dbReference type="EMBL" id="BT148850">
    <property type="protein sequence ID" value="AFK48644.1"/>
    <property type="molecule type" value="mRNA"/>
</dbReference>
<reference evidence="1" key="1">
    <citation type="submission" date="2012-05" db="EMBL/GenBank/DDBJ databases">
        <authorList>
            <person name="Krishnakumar V."/>
            <person name="Cheung F."/>
            <person name="Xiao Y."/>
            <person name="Chan A."/>
            <person name="Moskal W.A."/>
            <person name="Town C.D."/>
        </authorList>
    </citation>
    <scope>NUCLEOTIDE SEQUENCE</scope>
</reference>
<name>I3T802_LOTJA</name>